<accession>A0AAN9ICG2</accession>
<reference evidence="2 3" key="1">
    <citation type="submission" date="2024-01" db="EMBL/GenBank/DDBJ databases">
        <title>The genomes of 5 underutilized Papilionoideae crops provide insights into root nodulation and disease resistanc.</title>
        <authorList>
            <person name="Yuan L."/>
        </authorList>
    </citation>
    <scope>NUCLEOTIDE SEQUENCE [LARGE SCALE GENOMIC DNA]</scope>
    <source>
        <strain evidence="2">ZHUSHIDOU_FW_LH</strain>
        <tissue evidence="2">Leaf</tissue>
    </source>
</reference>
<feature type="compositionally biased region" description="Polar residues" evidence="1">
    <location>
        <begin position="8"/>
        <end position="17"/>
    </location>
</feature>
<name>A0AAN9ICG2_CROPI</name>
<comment type="caution">
    <text evidence="2">The sequence shown here is derived from an EMBL/GenBank/DDBJ whole genome shotgun (WGS) entry which is preliminary data.</text>
</comment>
<dbReference type="AlphaFoldDB" id="A0AAN9ICG2"/>
<feature type="compositionally biased region" description="Polar residues" evidence="1">
    <location>
        <begin position="91"/>
        <end position="103"/>
    </location>
</feature>
<keyword evidence="3" id="KW-1185">Reference proteome</keyword>
<evidence type="ECO:0000313" key="2">
    <source>
        <dbReference type="EMBL" id="KAK7274192.1"/>
    </source>
</evidence>
<evidence type="ECO:0000313" key="3">
    <source>
        <dbReference type="Proteomes" id="UP001372338"/>
    </source>
</evidence>
<feature type="region of interest" description="Disordered" evidence="1">
    <location>
        <begin position="91"/>
        <end position="131"/>
    </location>
</feature>
<sequence length="145" mass="16001">MAKKRGKQASSTPSSFGKRNDQDDTNDDSIDMDELHLLKNADLSNLSPKQADKVLKVLDELIITRIQGKEGSATNKDQADTIVEKGLNSCAESNPNSDIQQPKQADPSIIRPNMWQKPPRTHAPPSMSLGDSCIVYDHSKGSYMY</sequence>
<dbReference type="Proteomes" id="UP001372338">
    <property type="component" value="Unassembled WGS sequence"/>
</dbReference>
<evidence type="ECO:0000256" key="1">
    <source>
        <dbReference type="SAM" id="MobiDB-lite"/>
    </source>
</evidence>
<feature type="region of interest" description="Disordered" evidence="1">
    <location>
        <begin position="1"/>
        <end position="31"/>
    </location>
</feature>
<organism evidence="2 3">
    <name type="scientific">Crotalaria pallida</name>
    <name type="common">Smooth rattlebox</name>
    <name type="synonym">Crotalaria striata</name>
    <dbReference type="NCBI Taxonomy" id="3830"/>
    <lineage>
        <taxon>Eukaryota</taxon>
        <taxon>Viridiplantae</taxon>
        <taxon>Streptophyta</taxon>
        <taxon>Embryophyta</taxon>
        <taxon>Tracheophyta</taxon>
        <taxon>Spermatophyta</taxon>
        <taxon>Magnoliopsida</taxon>
        <taxon>eudicotyledons</taxon>
        <taxon>Gunneridae</taxon>
        <taxon>Pentapetalae</taxon>
        <taxon>rosids</taxon>
        <taxon>fabids</taxon>
        <taxon>Fabales</taxon>
        <taxon>Fabaceae</taxon>
        <taxon>Papilionoideae</taxon>
        <taxon>50 kb inversion clade</taxon>
        <taxon>genistoids sensu lato</taxon>
        <taxon>core genistoids</taxon>
        <taxon>Crotalarieae</taxon>
        <taxon>Crotalaria</taxon>
    </lineage>
</organism>
<dbReference type="EMBL" id="JAYWIO010000003">
    <property type="protein sequence ID" value="KAK7274192.1"/>
    <property type="molecule type" value="Genomic_DNA"/>
</dbReference>
<protein>
    <submittedName>
        <fullName evidence="2">Uncharacterized protein</fullName>
    </submittedName>
</protein>
<gene>
    <name evidence="2" type="ORF">RIF29_15272</name>
</gene>
<proteinExistence type="predicted"/>